<protein>
    <submittedName>
        <fullName evidence="2">Diguanylate phosphodiesterase</fullName>
    </submittedName>
</protein>
<dbReference type="Pfam" id="PF00563">
    <property type="entry name" value="EAL"/>
    <property type="match status" value="1"/>
</dbReference>
<dbReference type="InterPro" id="IPR050706">
    <property type="entry name" value="Cyclic-di-GMP_PDE-like"/>
</dbReference>
<dbReference type="InterPro" id="IPR029151">
    <property type="entry name" value="Sensor-like_sf"/>
</dbReference>
<proteinExistence type="predicted"/>
<dbReference type="InterPro" id="IPR001633">
    <property type="entry name" value="EAL_dom"/>
</dbReference>
<reference evidence="2 3" key="1">
    <citation type="submission" date="2018-01" db="EMBL/GenBank/DDBJ databases">
        <title>Whole genome analyses suggest that Burkholderia sensu lato contains two further novel genera in the rhizoxinica-symbiotica group Mycetohabitans gen. nov., and Trinickia gen. nov.: implications for the evolution of diazotrophy and nodulation in the Burkholderiaceae.</title>
        <authorList>
            <person name="Estrada-de los Santos P."/>
            <person name="Palmer M."/>
            <person name="Chavez-Ramirez B."/>
            <person name="Beukes C."/>
            <person name="Steenkamp E.T."/>
            <person name="Hirsch A.M."/>
            <person name="Manyaka P."/>
            <person name="Maluk M."/>
            <person name="Lafos M."/>
            <person name="Crook M."/>
            <person name="Gross E."/>
            <person name="Simon M.F."/>
            <person name="Bueno dos Reis Junior F."/>
            <person name="Poole P.S."/>
            <person name="Venter S.N."/>
            <person name="James E.K."/>
        </authorList>
    </citation>
    <scope>NUCLEOTIDE SEQUENCE [LARGE SCALE GENOMIC DNA]</scope>
    <source>
        <strain evidence="2 3">GIMN1.004</strain>
    </source>
</reference>
<dbReference type="EMBL" id="PNYA01000033">
    <property type="protein sequence ID" value="PMS15284.1"/>
    <property type="molecule type" value="Genomic_DNA"/>
</dbReference>
<evidence type="ECO:0000313" key="2">
    <source>
        <dbReference type="EMBL" id="PMS15284.1"/>
    </source>
</evidence>
<comment type="caution">
    <text evidence="2">The sequence shown here is derived from an EMBL/GenBank/DDBJ whole genome shotgun (WGS) entry which is preliminary data.</text>
</comment>
<dbReference type="InterPro" id="IPR035919">
    <property type="entry name" value="EAL_sf"/>
</dbReference>
<dbReference type="SMART" id="SM00052">
    <property type="entry name" value="EAL"/>
    <property type="match status" value="1"/>
</dbReference>
<dbReference type="Gene3D" id="3.20.20.450">
    <property type="entry name" value="EAL domain"/>
    <property type="match status" value="1"/>
</dbReference>
<dbReference type="PANTHER" id="PTHR33121">
    <property type="entry name" value="CYCLIC DI-GMP PHOSPHODIESTERASE PDEF"/>
    <property type="match status" value="1"/>
</dbReference>
<evidence type="ECO:0000259" key="1">
    <source>
        <dbReference type="PROSITE" id="PS50883"/>
    </source>
</evidence>
<dbReference type="SUPFAM" id="SSF141868">
    <property type="entry name" value="EAL domain-like"/>
    <property type="match status" value="1"/>
</dbReference>
<dbReference type="AlphaFoldDB" id="A0A2N7VDU3"/>
<gene>
    <name evidence="2" type="ORF">C0Z18_27745</name>
</gene>
<feature type="domain" description="EAL" evidence="1">
    <location>
        <begin position="43"/>
        <end position="293"/>
    </location>
</feature>
<dbReference type="SUPFAM" id="SSF103190">
    <property type="entry name" value="Sensory domain-like"/>
    <property type="match status" value="1"/>
</dbReference>
<dbReference type="GO" id="GO:0071111">
    <property type="term" value="F:cyclic-guanylate-specific phosphodiesterase activity"/>
    <property type="evidence" value="ECO:0007669"/>
    <property type="project" value="InterPro"/>
</dbReference>
<dbReference type="Gene3D" id="3.30.450.20">
    <property type="entry name" value="PAS domain"/>
    <property type="match status" value="1"/>
</dbReference>
<accession>A0A2N7VDU3</accession>
<name>A0A2N7VDU3_9BURK</name>
<dbReference type="PROSITE" id="PS50883">
    <property type="entry name" value="EAL"/>
    <property type="match status" value="1"/>
</dbReference>
<dbReference type="Proteomes" id="UP000235616">
    <property type="component" value="Unassembled WGS sequence"/>
</dbReference>
<dbReference type="PANTHER" id="PTHR33121:SF76">
    <property type="entry name" value="SIGNALING PROTEIN"/>
    <property type="match status" value="1"/>
</dbReference>
<evidence type="ECO:0000313" key="3">
    <source>
        <dbReference type="Proteomes" id="UP000235616"/>
    </source>
</evidence>
<sequence length="451" mass="49867">MRFAFPPRKLLSSPNHLTLYSARAIVRRCVPPLIAKSAFDPNDATPDSMIDLQAPGLPQIESAFQPVLSLAHGAAVGYEALLRARRGDAPCSPEQAFGIARQAGRYCEYERACTRHHVQRFMRFADDESVLFLNMHPDVLADPVHGPALADDLLESGVPPGRVVVEVLEARQDTPSALVDAVDRLRGYGFLIALDDFGAGLTNLGRVWDLRPDVVKLDRELICKAASSYRNARSLLRLVDLLHDSGTFIVVEGIETEEQARLSADCDADFVQGYYFARPSIEIEASTGFARISTSALEGQLTDSRKLRRVGDLDEIAPYRHAFGLLRNAFCSGVAVEQAARHFFACEWALRVFVLDDTGRQVGENIESDRHGHWLRTTFPLLARSAGANWSKRTYFRDALVHPGETIVSEPYMSSSSKNLCVTLSAYVNVDGRGFVLGADILFEALYRVLV</sequence>
<dbReference type="CDD" id="cd01948">
    <property type="entry name" value="EAL"/>
    <property type="match status" value="1"/>
</dbReference>
<keyword evidence="3" id="KW-1185">Reference proteome</keyword>
<organism evidence="2 3">
    <name type="scientific">Trinickia dabaoshanensis</name>
    <dbReference type="NCBI Taxonomy" id="564714"/>
    <lineage>
        <taxon>Bacteria</taxon>
        <taxon>Pseudomonadati</taxon>
        <taxon>Pseudomonadota</taxon>
        <taxon>Betaproteobacteria</taxon>
        <taxon>Burkholderiales</taxon>
        <taxon>Burkholderiaceae</taxon>
        <taxon>Trinickia</taxon>
    </lineage>
</organism>